<protein>
    <submittedName>
        <fullName evidence="3">Ig-like domain-containing protein</fullName>
    </submittedName>
</protein>
<dbReference type="Gene3D" id="2.60.40.10">
    <property type="entry name" value="Immunoglobulins"/>
    <property type="match status" value="3"/>
</dbReference>
<keyword evidence="4" id="KW-1185">Reference proteome</keyword>
<evidence type="ECO:0000256" key="1">
    <source>
        <dbReference type="SAM" id="SignalP"/>
    </source>
</evidence>
<dbReference type="AlphaFoldDB" id="A0A9X3NEY9"/>
<gene>
    <name evidence="3" type="ORF">OJ997_31150</name>
</gene>
<comment type="caution">
    <text evidence="3">The sequence shown here is derived from an EMBL/GenBank/DDBJ whole genome shotgun (WGS) entry which is preliminary data.</text>
</comment>
<dbReference type="RefSeq" id="WP_270029257.1">
    <property type="nucleotide sequence ID" value="NZ_JAPDDP010000087.1"/>
</dbReference>
<dbReference type="InterPro" id="IPR032109">
    <property type="entry name" value="Big_3_5"/>
</dbReference>
<name>A0A9X3NEY9_9ACTN</name>
<accession>A0A9X3NEY9</accession>
<dbReference type="Pfam" id="PF16640">
    <property type="entry name" value="Big_3_5"/>
    <property type="match status" value="1"/>
</dbReference>
<evidence type="ECO:0000313" key="3">
    <source>
        <dbReference type="EMBL" id="MDA0184801.1"/>
    </source>
</evidence>
<feature type="signal peptide" evidence="1">
    <location>
        <begin position="1"/>
        <end position="25"/>
    </location>
</feature>
<proteinExistence type="predicted"/>
<feature type="domain" description="Bacterial Ig-like" evidence="2">
    <location>
        <begin position="132"/>
        <end position="217"/>
    </location>
</feature>
<dbReference type="GO" id="GO:0005975">
    <property type="term" value="P:carbohydrate metabolic process"/>
    <property type="evidence" value="ECO:0007669"/>
    <property type="project" value="UniProtKB-ARBA"/>
</dbReference>
<feature type="chain" id="PRO_5040948561" evidence="1">
    <location>
        <begin position="26"/>
        <end position="431"/>
    </location>
</feature>
<organism evidence="3 4">
    <name type="scientific">Solirubrobacter phytolaccae</name>
    <dbReference type="NCBI Taxonomy" id="1404360"/>
    <lineage>
        <taxon>Bacteria</taxon>
        <taxon>Bacillati</taxon>
        <taxon>Actinomycetota</taxon>
        <taxon>Thermoleophilia</taxon>
        <taxon>Solirubrobacterales</taxon>
        <taxon>Solirubrobacteraceae</taxon>
        <taxon>Solirubrobacter</taxon>
    </lineage>
</organism>
<keyword evidence="1" id="KW-0732">Signal</keyword>
<sequence>MCVSHSLVGSLTAVVLLVGAERATAQSTTATTVVVPATEPVHGETVAMTATVSNVSAPATAPVGFVRFHVDDRQVGPLITLTDRVAQTNTRPLPAGRHVVKAEFVPRGPFAASTGTTELAVARASTTTTVRIAPASPVTGETLSIDAAVAPTTPPLGMPTGVVSVVIDGAAVVPMLLGPDGIARGVTRLAAATHTVVLTYEGDPNHVGSSGSGAVVVTKAGTAVALSAQPNPAVLEQEVMFSVSVVSLTPSAWWPSGVLTAAVDGIAVAGSAEIIGQGEGADFWATFETPGTHVATAHFTGNQHFLAADAAVRVTVRRRGLAAARRPLARGLTLRAVPRRDRRKPYAFAVSGVVQLPDSVAKADGCSGKVTLEAKLKARRVARTTATVTSACTYRATLSSSRAGTVAITAAFAGNASVGGVSARVVKVRAG</sequence>
<dbReference type="Proteomes" id="UP001147653">
    <property type="component" value="Unassembled WGS sequence"/>
</dbReference>
<dbReference type="InterPro" id="IPR013783">
    <property type="entry name" value="Ig-like_fold"/>
</dbReference>
<evidence type="ECO:0000313" key="4">
    <source>
        <dbReference type="Proteomes" id="UP001147653"/>
    </source>
</evidence>
<reference evidence="3" key="1">
    <citation type="submission" date="2022-10" db="EMBL/GenBank/DDBJ databases">
        <title>The WGS of Solirubrobacter phytolaccae KCTC 29190.</title>
        <authorList>
            <person name="Jiang Z."/>
        </authorList>
    </citation>
    <scope>NUCLEOTIDE SEQUENCE</scope>
    <source>
        <strain evidence="3">KCTC 29190</strain>
    </source>
</reference>
<dbReference type="EMBL" id="JAPDDP010000087">
    <property type="protein sequence ID" value="MDA0184801.1"/>
    <property type="molecule type" value="Genomic_DNA"/>
</dbReference>
<evidence type="ECO:0000259" key="2">
    <source>
        <dbReference type="Pfam" id="PF16640"/>
    </source>
</evidence>